<dbReference type="InterPro" id="IPR013320">
    <property type="entry name" value="ConA-like_dom_sf"/>
</dbReference>
<accession>A0A4R8I939</accession>
<dbReference type="Pfam" id="PF13385">
    <property type="entry name" value="Laminin_G_3"/>
    <property type="match status" value="1"/>
</dbReference>
<keyword evidence="1" id="KW-0430">Lectin</keyword>
<dbReference type="Gene3D" id="2.60.120.200">
    <property type="match status" value="1"/>
</dbReference>
<dbReference type="AlphaFoldDB" id="A0A4R8I939"/>
<dbReference type="SUPFAM" id="SSF49899">
    <property type="entry name" value="Concanavalin A-like lectins/glucanases"/>
    <property type="match status" value="1"/>
</dbReference>
<gene>
    <name evidence="1" type="ORF">B0I22_0274</name>
</gene>
<evidence type="ECO:0000313" key="1">
    <source>
        <dbReference type="EMBL" id="TDX86164.1"/>
    </source>
</evidence>
<dbReference type="GO" id="GO:0005975">
    <property type="term" value="P:carbohydrate metabolic process"/>
    <property type="evidence" value="ECO:0007669"/>
    <property type="project" value="UniProtKB-ARBA"/>
</dbReference>
<dbReference type="GO" id="GO:0030246">
    <property type="term" value="F:carbohydrate binding"/>
    <property type="evidence" value="ECO:0007669"/>
    <property type="project" value="UniProtKB-KW"/>
</dbReference>
<evidence type="ECO:0000313" key="2">
    <source>
        <dbReference type="Proteomes" id="UP000295313"/>
    </source>
</evidence>
<dbReference type="RefSeq" id="WP_166668150.1">
    <property type="nucleotide sequence ID" value="NZ_SOEO01000001.1"/>
</dbReference>
<dbReference type="GO" id="GO:0004553">
    <property type="term" value="F:hydrolase activity, hydrolyzing O-glycosyl compounds"/>
    <property type="evidence" value="ECO:0007669"/>
    <property type="project" value="UniProtKB-ARBA"/>
</dbReference>
<comment type="caution">
    <text evidence="1">The sequence shown here is derived from an EMBL/GenBank/DDBJ whole genome shotgun (WGS) entry which is preliminary data.</text>
</comment>
<reference evidence="1 2" key="1">
    <citation type="submission" date="2019-03" db="EMBL/GenBank/DDBJ databases">
        <title>Genomic Encyclopedia of Type Strains, Phase III (KMG-III): the genomes of soil and plant-associated and newly described type strains.</title>
        <authorList>
            <person name="Whitman W."/>
        </authorList>
    </citation>
    <scope>NUCLEOTIDE SEQUENCE [LARGE SCALE GENOMIC DNA]</scope>
    <source>
        <strain evidence="1 2">CGMCC 1.12802</strain>
    </source>
</reference>
<keyword evidence="2" id="KW-1185">Reference proteome</keyword>
<dbReference type="EMBL" id="SOEO01000001">
    <property type="protein sequence ID" value="TDX86164.1"/>
    <property type="molecule type" value="Genomic_DNA"/>
</dbReference>
<name>A0A4R8I939_9FLAO</name>
<organism evidence="1 2">
    <name type="scientific">Epilithonimonas xixisoli</name>
    <dbReference type="NCBI Taxonomy" id="1476462"/>
    <lineage>
        <taxon>Bacteria</taxon>
        <taxon>Pseudomonadati</taxon>
        <taxon>Bacteroidota</taxon>
        <taxon>Flavobacteriia</taxon>
        <taxon>Flavobacteriales</taxon>
        <taxon>Weeksellaceae</taxon>
        <taxon>Chryseobacterium group</taxon>
        <taxon>Epilithonimonas</taxon>
    </lineage>
</organism>
<protein>
    <submittedName>
        <fullName evidence="1">Concanavalin A-like lectin/glucanase superfamily protein</fullName>
    </submittedName>
</protein>
<sequence length="223" mass="24878">MGRRRFINSIGSLPKDYILCYDFNGDLLDKSINSLHGIKTGNADFSNGRKSGTQCLLFTAGCVRTPSNLPVNSNKITLSFWMKSAQTSTAVLFEMSPTLMSNNAFNVINNNSSANSIQAAMRQTQIASSAMLFNFIEWNHFIIEFDRSKMNVSEKINFYVNGKKMPSVVISSFDNTGNFVNNILFIGQRNASSFPFVGYLQNLKIYNRGLSPAEIHGLKLELL</sequence>
<proteinExistence type="predicted"/>
<dbReference type="Proteomes" id="UP000295313">
    <property type="component" value="Unassembled WGS sequence"/>
</dbReference>